<dbReference type="Pfam" id="PF01388">
    <property type="entry name" value="ARID"/>
    <property type="match status" value="1"/>
</dbReference>
<dbReference type="SUPFAM" id="SSF47095">
    <property type="entry name" value="HMG-box"/>
    <property type="match status" value="1"/>
</dbReference>
<dbReference type="SMART" id="SM00501">
    <property type="entry name" value="BRIGHT"/>
    <property type="match status" value="1"/>
</dbReference>
<dbReference type="PANTHER" id="PTHR46691:SF6">
    <property type="entry name" value="HIGH MOBILITY GROUP B PROTEIN 10-RELATED"/>
    <property type="match status" value="1"/>
</dbReference>
<dbReference type="SMART" id="SM01014">
    <property type="entry name" value="ARID"/>
    <property type="match status" value="1"/>
</dbReference>
<feature type="region of interest" description="Disordered" evidence="2">
    <location>
        <begin position="130"/>
        <end position="149"/>
    </location>
</feature>
<sequence length="377" mass="42699">MSNDPPPQKHISKYSSYPKPEAEYQEIIQNPDIFQQKLQAFHVFYGTKFRVPTLGGNRLDLHRLFLEVTSRGGIEKVIKDRRWKEVTGAFNFPSTITSASFVLRRYYLSLLYHFEQVYYFRKEEPHVSSPASWSGNGSASPHAVDDGAASDQLAASPNLDDGSFVTGTIDGKFDFGYLVTVNFGGENLKGVLYHTPEEPNASASLSVSGDPSHRTRRKHQIAFKDPAHPKRNRSGYTFFFAEQYHRLRPFYHGQERAISKKIGQLWSRLTEAEKQVYQEKGLRDKERYKAEMSEYKTSQHRDDCRNLPLAPLQLTGKLSPGLCVLAVGESDELSNPTVQMNFSRTQAIIGHKMMSHGNGLMDFDLNELPPISEDEAG</sequence>
<feature type="domain" description="ARID" evidence="4">
    <location>
        <begin position="28"/>
        <end position="119"/>
    </location>
</feature>
<keyword evidence="1" id="KW-0238">DNA-binding</keyword>
<dbReference type="Pfam" id="PF00505">
    <property type="entry name" value="HMG_box"/>
    <property type="match status" value="1"/>
</dbReference>
<dbReference type="InterPro" id="IPR036431">
    <property type="entry name" value="ARID_dom_sf"/>
</dbReference>
<dbReference type="CDD" id="cd22009">
    <property type="entry name" value="HMG-box_AtHMGB9-like"/>
    <property type="match status" value="1"/>
</dbReference>
<evidence type="ECO:0000256" key="2">
    <source>
        <dbReference type="SAM" id="MobiDB-lite"/>
    </source>
</evidence>
<gene>
    <name evidence="5" type="ORF">DH2020_008760</name>
</gene>
<dbReference type="InterPro" id="IPR045303">
    <property type="entry name" value="ARID_HMGB9-like"/>
</dbReference>
<reference evidence="5 6" key="1">
    <citation type="journal article" date="2021" name="Comput. Struct. Biotechnol. J.">
        <title>De novo genome assembly of the potent medicinal plant Rehmannia glutinosa using nanopore technology.</title>
        <authorList>
            <person name="Ma L."/>
            <person name="Dong C."/>
            <person name="Song C."/>
            <person name="Wang X."/>
            <person name="Zheng X."/>
            <person name="Niu Y."/>
            <person name="Chen S."/>
            <person name="Feng W."/>
        </authorList>
    </citation>
    <scope>NUCLEOTIDE SEQUENCE [LARGE SCALE GENOMIC DNA]</scope>
    <source>
        <strain evidence="5">DH-2019</strain>
    </source>
</reference>
<comment type="caution">
    <text evidence="5">The sequence shown here is derived from an EMBL/GenBank/DDBJ whole genome shotgun (WGS) entry which is preliminary data.</text>
</comment>
<protein>
    <submittedName>
        <fullName evidence="5">Uncharacterized protein</fullName>
    </submittedName>
</protein>
<accession>A0ABR0X7C0</accession>
<dbReference type="Proteomes" id="UP001318860">
    <property type="component" value="Unassembled WGS sequence"/>
</dbReference>
<dbReference type="SMART" id="SM00398">
    <property type="entry name" value="HMG"/>
    <property type="match status" value="1"/>
</dbReference>
<feature type="domain" description="HMG box" evidence="3">
    <location>
        <begin position="229"/>
        <end position="296"/>
    </location>
</feature>
<evidence type="ECO:0000313" key="5">
    <source>
        <dbReference type="EMBL" id="KAK6154512.1"/>
    </source>
</evidence>
<feature type="compositionally biased region" description="Polar residues" evidence="2">
    <location>
        <begin position="130"/>
        <end position="139"/>
    </location>
</feature>
<evidence type="ECO:0000259" key="4">
    <source>
        <dbReference type="PROSITE" id="PS51011"/>
    </source>
</evidence>
<feature type="DNA-binding region" description="HMG box" evidence="1">
    <location>
        <begin position="229"/>
        <end position="296"/>
    </location>
</feature>
<dbReference type="PROSITE" id="PS50118">
    <property type="entry name" value="HMG_BOX_2"/>
    <property type="match status" value="1"/>
</dbReference>
<name>A0ABR0X7C0_REHGL</name>
<dbReference type="PROSITE" id="PS51011">
    <property type="entry name" value="ARID"/>
    <property type="match status" value="1"/>
</dbReference>
<dbReference type="InterPro" id="IPR036910">
    <property type="entry name" value="HMG_box_dom_sf"/>
</dbReference>
<dbReference type="SUPFAM" id="SSF46774">
    <property type="entry name" value="ARID-like"/>
    <property type="match status" value="1"/>
</dbReference>
<evidence type="ECO:0000259" key="3">
    <source>
        <dbReference type="PROSITE" id="PS50118"/>
    </source>
</evidence>
<dbReference type="PANTHER" id="PTHR46691">
    <property type="entry name" value="HIGH MOBILITY GROUP B PROTEIN 9"/>
    <property type="match status" value="1"/>
</dbReference>
<dbReference type="InterPro" id="IPR009071">
    <property type="entry name" value="HMG_box_dom"/>
</dbReference>
<organism evidence="5 6">
    <name type="scientific">Rehmannia glutinosa</name>
    <name type="common">Chinese foxglove</name>
    <dbReference type="NCBI Taxonomy" id="99300"/>
    <lineage>
        <taxon>Eukaryota</taxon>
        <taxon>Viridiplantae</taxon>
        <taxon>Streptophyta</taxon>
        <taxon>Embryophyta</taxon>
        <taxon>Tracheophyta</taxon>
        <taxon>Spermatophyta</taxon>
        <taxon>Magnoliopsida</taxon>
        <taxon>eudicotyledons</taxon>
        <taxon>Gunneridae</taxon>
        <taxon>Pentapetalae</taxon>
        <taxon>asterids</taxon>
        <taxon>lamiids</taxon>
        <taxon>Lamiales</taxon>
        <taxon>Orobanchaceae</taxon>
        <taxon>Rehmannieae</taxon>
        <taxon>Rehmannia</taxon>
    </lineage>
</organism>
<evidence type="ECO:0000313" key="6">
    <source>
        <dbReference type="Proteomes" id="UP001318860"/>
    </source>
</evidence>
<dbReference type="EMBL" id="JABTTQ020000005">
    <property type="protein sequence ID" value="KAK6154512.1"/>
    <property type="molecule type" value="Genomic_DNA"/>
</dbReference>
<dbReference type="Gene3D" id="1.10.30.10">
    <property type="entry name" value="High mobility group box domain"/>
    <property type="match status" value="1"/>
</dbReference>
<dbReference type="Gene3D" id="1.10.150.60">
    <property type="entry name" value="ARID DNA-binding domain"/>
    <property type="match status" value="1"/>
</dbReference>
<dbReference type="InterPro" id="IPR001606">
    <property type="entry name" value="ARID_dom"/>
</dbReference>
<keyword evidence="1" id="KW-0539">Nucleus</keyword>
<proteinExistence type="predicted"/>
<dbReference type="CDD" id="cd16872">
    <property type="entry name" value="ARID_HMGB9-like"/>
    <property type="match status" value="1"/>
</dbReference>
<evidence type="ECO:0000256" key="1">
    <source>
        <dbReference type="PROSITE-ProRule" id="PRU00267"/>
    </source>
</evidence>
<keyword evidence="6" id="KW-1185">Reference proteome</keyword>